<feature type="binding site" evidence="11">
    <location>
        <position position="484"/>
    </location>
    <ligand>
        <name>Mg(2+)</name>
        <dbReference type="ChEBI" id="CHEBI:18420"/>
    </ligand>
</feature>
<dbReference type="CDD" id="cd07038">
    <property type="entry name" value="TPP_PYR_PDC_IPDC_like"/>
    <property type="match status" value="1"/>
</dbReference>
<dbReference type="InterPro" id="IPR029035">
    <property type="entry name" value="DHS-like_NAD/FAD-binding_dom"/>
</dbReference>
<name>A0A8H3VYX9_9PEZI</name>
<proteinExistence type="inferred from homology"/>
<keyword evidence="9 12" id="KW-0786">Thiamine pyrophosphate</keyword>
<keyword evidence="8 11" id="KW-0460">Magnesium</keyword>
<evidence type="ECO:0000256" key="5">
    <source>
        <dbReference type="ARBA" id="ARBA00014422"/>
    </source>
</evidence>
<sequence length="577" mass="63660">MPLPQRVPLARYLFTRLFQQNVKSLFGVPGDFTLRAQDHVKPAGLKWIGNCNELNAGYAADGYARTQGLGALMTTYGVGELSALNAIAGSYAEHVPVVHIVGTPATRLQKRMSHMAEHEQRYLHHTLADPTRLNVFSEIAAKVTAAQAKLDDADTAPEMVDWILGEAKRHSRPVYIELPSDLVGVEVDGARLGDDLHVPEVGTRHSAKEQANILLNRLISAKQPLLLVDRGMGMQEFRAEINNFIRVSGIPTLSLPSGAGMVDNDIPNYYGVHSGPVGAVDTLPYLATADIVLALGPMFSDTQTLGWQVLPEPAKTIVLGKDNIDGVTVDASAVLSNMCGSLRQEEIRVSGAENEQIQLLGDWRRLSNPREERQDGLITQTGLYQRLNRYLQPYDTLILGNATPIIGGRDMVLPHGARAVSSGMWFSIGHMLPAALGIGLGYRDRAKQGQTILIDGDGNIQMTVQEISTIVRERLNITIFIIQNQGYAYERLIHGLDEPYNDLAPWRYLDAPRFFGAPEDYPVQCHRIEKWSELDKLLDTESFRASKGLKLVELVLGKYDVPEKFRQVFKSAGENLG</sequence>
<dbReference type="FunFam" id="3.40.50.970:FF:000024">
    <property type="entry name" value="Pyruvate decarboxylase isozyme"/>
    <property type="match status" value="1"/>
</dbReference>
<feature type="binding site" evidence="11">
    <location>
        <position position="486"/>
    </location>
    <ligand>
        <name>Mg(2+)</name>
        <dbReference type="ChEBI" id="CHEBI:18420"/>
    </ligand>
</feature>
<dbReference type="Gene3D" id="3.40.50.970">
    <property type="match status" value="2"/>
</dbReference>
<evidence type="ECO:0000256" key="2">
    <source>
        <dbReference type="ARBA" id="ARBA00001964"/>
    </source>
</evidence>
<evidence type="ECO:0000313" key="17">
    <source>
        <dbReference type="Proteomes" id="UP000434172"/>
    </source>
</evidence>
<dbReference type="Proteomes" id="UP000434172">
    <property type="component" value="Unassembled WGS sequence"/>
</dbReference>
<evidence type="ECO:0000256" key="1">
    <source>
        <dbReference type="ARBA" id="ARBA00001041"/>
    </source>
</evidence>
<evidence type="ECO:0000256" key="9">
    <source>
        <dbReference type="ARBA" id="ARBA00023052"/>
    </source>
</evidence>
<keyword evidence="6 11" id="KW-0479">Metal-binding</keyword>
<dbReference type="InterPro" id="IPR047214">
    <property type="entry name" value="TPP_PDC_IPDC"/>
</dbReference>
<feature type="domain" description="Thiamine pyrophosphate enzyme central" evidence="13">
    <location>
        <begin position="214"/>
        <end position="318"/>
    </location>
</feature>
<keyword evidence="16" id="KW-0670">Pyruvate</keyword>
<organism evidence="16 17">
    <name type="scientific">Colletotrichum asianum</name>
    <dbReference type="NCBI Taxonomy" id="702518"/>
    <lineage>
        <taxon>Eukaryota</taxon>
        <taxon>Fungi</taxon>
        <taxon>Dikarya</taxon>
        <taxon>Ascomycota</taxon>
        <taxon>Pezizomycotina</taxon>
        <taxon>Sordariomycetes</taxon>
        <taxon>Hypocreomycetidae</taxon>
        <taxon>Glomerellales</taxon>
        <taxon>Glomerellaceae</taxon>
        <taxon>Colletotrichum</taxon>
        <taxon>Colletotrichum gloeosporioides species complex</taxon>
    </lineage>
</organism>
<feature type="domain" description="Thiamine pyrophosphate enzyme TPP-binding" evidence="14">
    <location>
        <begin position="418"/>
        <end position="494"/>
    </location>
</feature>
<evidence type="ECO:0000256" key="7">
    <source>
        <dbReference type="ARBA" id="ARBA00022793"/>
    </source>
</evidence>
<evidence type="ECO:0000259" key="14">
    <source>
        <dbReference type="Pfam" id="PF02775"/>
    </source>
</evidence>
<dbReference type="AlphaFoldDB" id="A0A8H3VYX9"/>
<dbReference type="InterPro" id="IPR012001">
    <property type="entry name" value="Thiamin_PyroP_enz_TPP-bd_dom"/>
</dbReference>
<dbReference type="SUPFAM" id="SSF52518">
    <property type="entry name" value="Thiamin diphosphate-binding fold (THDP-binding)"/>
    <property type="match status" value="2"/>
</dbReference>
<keyword evidence="10" id="KW-0456">Lyase</keyword>
<dbReference type="GO" id="GO:0000287">
    <property type="term" value="F:magnesium ion binding"/>
    <property type="evidence" value="ECO:0007669"/>
    <property type="project" value="InterPro"/>
</dbReference>
<dbReference type="CDD" id="cd02005">
    <property type="entry name" value="TPP_PDC_IPDC"/>
    <property type="match status" value="1"/>
</dbReference>
<feature type="domain" description="Thiamine pyrophosphate enzyme N-terminal TPP-binding" evidence="15">
    <location>
        <begin position="10"/>
        <end position="114"/>
    </location>
</feature>
<protein>
    <recommendedName>
        <fullName evidence="5">Pyruvate decarboxylase</fullName>
        <ecNumber evidence="4">4.1.1.1</ecNumber>
    </recommendedName>
</protein>
<evidence type="ECO:0000259" key="13">
    <source>
        <dbReference type="Pfam" id="PF00205"/>
    </source>
</evidence>
<dbReference type="Gene3D" id="3.40.50.1220">
    <property type="entry name" value="TPP-binding domain"/>
    <property type="match status" value="1"/>
</dbReference>
<evidence type="ECO:0000259" key="15">
    <source>
        <dbReference type="Pfam" id="PF02776"/>
    </source>
</evidence>
<evidence type="ECO:0000256" key="3">
    <source>
        <dbReference type="ARBA" id="ARBA00007812"/>
    </source>
</evidence>
<dbReference type="OrthoDB" id="308383at2759"/>
<reference evidence="16 17" key="1">
    <citation type="submission" date="2019-12" db="EMBL/GenBank/DDBJ databases">
        <title>A genome sequence resource for the geographically widespread anthracnose pathogen Colletotrichum asianum.</title>
        <authorList>
            <person name="Meng Y."/>
        </authorList>
    </citation>
    <scope>NUCLEOTIDE SEQUENCE [LARGE SCALE GENOMIC DNA]</scope>
    <source>
        <strain evidence="16 17">ICMP 18580</strain>
    </source>
</reference>
<comment type="caution">
    <text evidence="16">The sequence shown here is derived from an EMBL/GenBank/DDBJ whole genome shotgun (WGS) entry which is preliminary data.</text>
</comment>
<dbReference type="Pfam" id="PF02775">
    <property type="entry name" value="TPP_enzyme_C"/>
    <property type="match status" value="1"/>
</dbReference>
<comment type="similarity">
    <text evidence="3 12">Belongs to the TPP enzyme family.</text>
</comment>
<dbReference type="InterPro" id="IPR012000">
    <property type="entry name" value="Thiamin_PyroP_enz_cen_dom"/>
</dbReference>
<comment type="catalytic activity">
    <reaction evidence="1">
        <text>a 2-oxocarboxylate + H(+) = an aldehyde + CO2</text>
        <dbReference type="Rhea" id="RHEA:11628"/>
        <dbReference type="ChEBI" id="CHEBI:15378"/>
        <dbReference type="ChEBI" id="CHEBI:16526"/>
        <dbReference type="ChEBI" id="CHEBI:17478"/>
        <dbReference type="ChEBI" id="CHEBI:35179"/>
        <dbReference type="EC" id="4.1.1.1"/>
    </reaction>
</comment>
<comment type="cofactor">
    <cofactor evidence="2">
        <name>thiamine diphosphate</name>
        <dbReference type="ChEBI" id="CHEBI:58937"/>
    </cofactor>
</comment>
<dbReference type="InterPro" id="IPR011766">
    <property type="entry name" value="TPP_enzyme_TPP-bd"/>
</dbReference>
<keyword evidence="7" id="KW-0210">Decarboxylase</keyword>
<dbReference type="InterPro" id="IPR012110">
    <property type="entry name" value="PDC/IPDC-like"/>
</dbReference>
<evidence type="ECO:0000256" key="11">
    <source>
        <dbReference type="PIRSR" id="PIRSR036565-2"/>
    </source>
</evidence>
<evidence type="ECO:0000256" key="8">
    <source>
        <dbReference type="ARBA" id="ARBA00022842"/>
    </source>
</evidence>
<dbReference type="GO" id="GO:0004737">
    <property type="term" value="F:pyruvate decarboxylase activity"/>
    <property type="evidence" value="ECO:0007669"/>
    <property type="project" value="UniProtKB-EC"/>
</dbReference>
<dbReference type="EMBL" id="WOWK01000129">
    <property type="protein sequence ID" value="KAF0317494.1"/>
    <property type="molecule type" value="Genomic_DNA"/>
</dbReference>
<dbReference type="PIRSF" id="PIRSF036565">
    <property type="entry name" value="Pyruvt_ip_decrb"/>
    <property type="match status" value="1"/>
</dbReference>
<dbReference type="Pfam" id="PF00205">
    <property type="entry name" value="TPP_enzyme_M"/>
    <property type="match status" value="1"/>
</dbReference>
<evidence type="ECO:0000313" key="16">
    <source>
        <dbReference type="EMBL" id="KAF0317494.1"/>
    </source>
</evidence>
<dbReference type="GO" id="GO:0005634">
    <property type="term" value="C:nucleus"/>
    <property type="evidence" value="ECO:0007669"/>
    <property type="project" value="TreeGrafter"/>
</dbReference>
<dbReference type="EC" id="4.1.1.1" evidence="4"/>
<evidence type="ECO:0000256" key="4">
    <source>
        <dbReference type="ARBA" id="ARBA00013202"/>
    </source>
</evidence>
<dbReference type="FunFam" id="3.40.50.970:FF:000019">
    <property type="entry name" value="Pyruvate decarboxylase isozyme"/>
    <property type="match status" value="1"/>
</dbReference>
<dbReference type="GO" id="GO:0030976">
    <property type="term" value="F:thiamine pyrophosphate binding"/>
    <property type="evidence" value="ECO:0007669"/>
    <property type="project" value="InterPro"/>
</dbReference>
<dbReference type="InterPro" id="IPR029061">
    <property type="entry name" value="THDP-binding"/>
</dbReference>
<evidence type="ECO:0000256" key="12">
    <source>
        <dbReference type="RuleBase" id="RU362132"/>
    </source>
</evidence>
<evidence type="ECO:0000256" key="6">
    <source>
        <dbReference type="ARBA" id="ARBA00022723"/>
    </source>
</evidence>
<feature type="binding site" evidence="11">
    <location>
        <position position="457"/>
    </location>
    <ligand>
        <name>Mg(2+)</name>
        <dbReference type="ChEBI" id="CHEBI:18420"/>
    </ligand>
</feature>
<keyword evidence="17" id="KW-1185">Reference proteome</keyword>
<evidence type="ECO:0000256" key="10">
    <source>
        <dbReference type="ARBA" id="ARBA00023239"/>
    </source>
</evidence>
<dbReference type="InterPro" id="IPR047213">
    <property type="entry name" value="TPP_PYR_PDC_IPDC-like"/>
</dbReference>
<comment type="cofactor">
    <cofactor evidence="11">
        <name>Mg(2+)</name>
        <dbReference type="ChEBI" id="CHEBI:18420"/>
    </cofactor>
    <text evidence="11">Binds 1 Mg(2+) per subunit.</text>
</comment>
<dbReference type="GO" id="GO:0005829">
    <property type="term" value="C:cytosol"/>
    <property type="evidence" value="ECO:0007669"/>
    <property type="project" value="TreeGrafter"/>
</dbReference>
<dbReference type="PANTHER" id="PTHR43452">
    <property type="entry name" value="PYRUVATE DECARBOXYLASE"/>
    <property type="match status" value="1"/>
</dbReference>
<accession>A0A8H3VYX9</accession>
<dbReference type="SUPFAM" id="SSF52467">
    <property type="entry name" value="DHS-like NAD/FAD-binding domain"/>
    <property type="match status" value="1"/>
</dbReference>
<dbReference type="GO" id="GO:0000949">
    <property type="term" value="P:aromatic amino acid family catabolic process to alcohol via Ehrlich pathway"/>
    <property type="evidence" value="ECO:0007669"/>
    <property type="project" value="TreeGrafter"/>
</dbReference>
<dbReference type="PANTHER" id="PTHR43452:SF11">
    <property type="entry name" value="PYRUVATE DECARBOXYLASE"/>
    <property type="match status" value="1"/>
</dbReference>
<gene>
    <name evidence="16" type="ORF">GQ607_015246</name>
</gene>
<dbReference type="Pfam" id="PF02776">
    <property type="entry name" value="TPP_enzyme_N"/>
    <property type="match status" value="1"/>
</dbReference>